<dbReference type="InterPro" id="IPR044548">
    <property type="entry name" value="AF0060_NTP-PPase_MazG-like"/>
</dbReference>
<protein>
    <recommendedName>
        <fullName evidence="3">NTP pyrophosphohydrolase MazG putative catalytic core domain-containing protein</fullName>
    </recommendedName>
</protein>
<comment type="caution">
    <text evidence="1">The sequence shown here is derived from an EMBL/GenBank/DDBJ whole genome shotgun (WGS) entry which is preliminary data.</text>
</comment>
<dbReference type="EMBL" id="LMWN01000020">
    <property type="protein sequence ID" value="KUN05473.1"/>
    <property type="molecule type" value="Genomic_DNA"/>
</dbReference>
<evidence type="ECO:0000313" key="1">
    <source>
        <dbReference type="EMBL" id="KUN05473.1"/>
    </source>
</evidence>
<proteinExistence type="predicted"/>
<dbReference type="Proteomes" id="UP000053127">
    <property type="component" value="Unassembled WGS sequence"/>
</dbReference>
<evidence type="ECO:0008006" key="3">
    <source>
        <dbReference type="Google" id="ProtNLM"/>
    </source>
</evidence>
<gene>
    <name evidence="1" type="ORF">AQI95_16115</name>
</gene>
<evidence type="ECO:0000313" key="2">
    <source>
        <dbReference type="Proteomes" id="UP000053127"/>
    </source>
</evidence>
<dbReference type="SUPFAM" id="SSF101386">
    <property type="entry name" value="all-alpha NTP pyrophosphatases"/>
    <property type="match status" value="1"/>
</dbReference>
<dbReference type="CDD" id="cd11533">
    <property type="entry name" value="NTP-PPase_Af0060_like"/>
    <property type="match status" value="1"/>
</dbReference>
<organism evidence="1 2">
    <name type="scientific">Streptomyces yokosukanensis</name>
    <dbReference type="NCBI Taxonomy" id="67386"/>
    <lineage>
        <taxon>Bacteria</taxon>
        <taxon>Bacillati</taxon>
        <taxon>Actinomycetota</taxon>
        <taxon>Actinomycetes</taxon>
        <taxon>Kitasatosporales</taxon>
        <taxon>Streptomycetaceae</taxon>
        <taxon>Streptomyces</taxon>
    </lineage>
</organism>
<dbReference type="RefSeq" id="WP_067123438.1">
    <property type="nucleotide sequence ID" value="NZ_JBFACD010000003.1"/>
</dbReference>
<dbReference type="OrthoDB" id="3785106at2"/>
<reference evidence="1 2" key="1">
    <citation type="submission" date="2015-10" db="EMBL/GenBank/DDBJ databases">
        <title>Draft genome sequence of Streptomyces yokosukanensis DSM 40224, type strain for the species Streptomyces yokosukanensis.</title>
        <authorList>
            <person name="Ruckert C."/>
            <person name="Winkler A."/>
            <person name="Kalinowski J."/>
            <person name="Kampfer P."/>
            <person name="Glaeser S."/>
        </authorList>
    </citation>
    <scope>NUCLEOTIDE SEQUENCE [LARGE SCALE GENOMIC DNA]</scope>
    <source>
        <strain evidence="1 2">DSM 40224</strain>
    </source>
</reference>
<name>A0A117Q346_9ACTN</name>
<keyword evidence="2" id="KW-1185">Reference proteome</keyword>
<dbReference type="STRING" id="67386.AQI95_16115"/>
<dbReference type="AlphaFoldDB" id="A0A117Q346"/>
<sequence length="107" mass="11895">MSDQDIPVGLWDTIEGLWEWLEEHQPHGGREGLLLRLLKLSEEVGEVAQAVIGATGQNPRKGVSHEWADVESELCDVVITALVALRTLSPEPREVLARHLARVASRR</sequence>
<dbReference type="Gene3D" id="1.10.287.1080">
    <property type="entry name" value="MazG-like"/>
    <property type="match status" value="1"/>
</dbReference>
<accession>A0A117Q346</accession>